<evidence type="ECO:0000313" key="3">
    <source>
        <dbReference type="Proteomes" id="UP000092967"/>
    </source>
</evidence>
<dbReference type="InterPro" id="IPR005025">
    <property type="entry name" value="FMN_Rdtase-like_dom"/>
</dbReference>
<protein>
    <recommendedName>
        <fullName evidence="1">NADPH-dependent FMN reductase-like domain-containing protein</fullName>
    </recommendedName>
</protein>
<accession>A0A1B1Y4W8</accession>
<reference evidence="2 3" key="1">
    <citation type="submission" date="2016-02" db="EMBL/GenBank/DDBJ databases">
        <authorList>
            <person name="Wen L."/>
            <person name="He K."/>
            <person name="Yang H."/>
        </authorList>
    </citation>
    <scope>NUCLEOTIDE SEQUENCE [LARGE SCALE GENOMIC DNA]</scope>
    <source>
        <strain evidence="2 3">CZ1127</strain>
    </source>
</reference>
<dbReference type="GO" id="GO:0005829">
    <property type="term" value="C:cytosol"/>
    <property type="evidence" value="ECO:0007669"/>
    <property type="project" value="TreeGrafter"/>
</dbReference>
<feature type="domain" description="NADPH-dependent FMN reductase-like" evidence="1">
    <location>
        <begin position="7"/>
        <end position="144"/>
    </location>
</feature>
<name>A0A1B1Y4W8_9FLAO</name>
<dbReference type="AlphaFoldDB" id="A0A1B1Y4W8"/>
<proteinExistence type="predicted"/>
<dbReference type="Proteomes" id="UP000092967">
    <property type="component" value="Chromosome"/>
</dbReference>
<dbReference type="Pfam" id="PF03358">
    <property type="entry name" value="FMN_red"/>
    <property type="match status" value="1"/>
</dbReference>
<evidence type="ECO:0000313" key="2">
    <source>
        <dbReference type="EMBL" id="ANW95815.1"/>
    </source>
</evidence>
<dbReference type="PANTHER" id="PTHR30543">
    <property type="entry name" value="CHROMATE REDUCTASE"/>
    <property type="match status" value="1"/>
</dbReference>
<organism evidence="2 3">
    <name type="scientific">Wenyingzhuangia fucanilytica</name>
    <dbReference type="NCBI Taxonomy" id="1790137"/>
    <lineage>
        <taxon>Bacteria</taxon>
        <taxon>Pseudomonadati</taxon>
        <taxon>Bacteroidota</taxon>
        <taxon>Flavobacteriia</taxon>
        <taxon>Flavobacteriales</taxon>
        <taxon>Flavobacteriaceae</taxon>
        <taxon>Wenyingzhuangia</taxon>
    </lineage>
</organism>
<dbReference type="GO" id="GO:0010181">
    <property type="term" value="F:FMN binding"/>
    <property type="evidence" value="ECO:0007669"/>
    <property type="project" value="TreeGrafter"/>
</dbReference>
<dbReference type="KEGG" id="wfu:AXE80_05760"/>
<dbReference type="OrthoDB" id="5767802at2"/>
<gene>
    <name evidence="2" type="ORF">AXE80_05760</name>
</gene>
<sequence length="188" mass="21398">MVKTWNMKILAFSGSNSRTSINQELIKYSTQFLNVPVDIIDLRDYELPMFSIEEEQQNGHSNVLMSLYNTVIGYDAYIIAIPEHNGNYPAFFKNVLDWLTRVERSFFRGKPILLFNAAPGPNGGQSVLSIAEKSFPFFNGNIIGTFKLPEFSSFLKKGKVFIHDEMILNILKEQILKIENALNLKTAP</sequence>
<evidence type="ECO:0000259" key="1">
    <source>
        <dbReference type="Pfam" id="PF03358"/>
    </source>
</evidence>
<dbReference type="Gene3D" id="3.40.50.360">
    <property type="match status" value="1"/>
</dbReference>
<dbReference type="InterPro" id="IPR050712">
    <property type="entry name" value="NAD(P)H-dep_reductase"/>
</dbReference>
<dbReference type="PANTHER" id="PTHR30543:SF21">
    <property type="entry name" value="NAD(P)H-DEPENDENT FMN REDUCTASE LOT6"/>
    <property type="match status" value="1"/>
</dbReference>
<keyword evidence="3" id="KW-1185">Reference proteome</keyword>
<dbReference type="EMBL" id="CP014224">
    <property type="protein sequence ID" value="ANW95815.1"/>
    <property type="molecule type" value="Genomic_DNA"/>
</dbReference>
<dbReference type="STRING" id="1790137.AXE80_05760"/>
<dbReference type="SUPFAM" id="SSF52218">
    <property type="entry name" value="Flavoproteins"/>
    <property type="match status" value="1"/>
</dbReference>
<dbReference type="InterPro" id="IPR029039">
    <property type="entry name" value="Flavoprotein-like_sf"/>
</dbReference>
<dbReference type="GO" id="GO:0016491">
    <property type="term" value="F:oxidoreductase activity"/>
    <property type="evidence" value="ECO:0007669"/>
    <property type="project" value="InterPro"/>
</dbReference>